<keyword evidence="4 8" id="KW-0808">Transferase</keyword>
<protein>
    <recommendedName>
        <fullName evidence="8">Glycosyltransferase family 92 protein</fullName>
        <ecNumber evidence="8">2.4.1.-</ecNumber>
    </recommendedName>
</protein>
<dbReference type="GO" id="GO:0016020">
    <property type="term" value="C:membrane"/>
    <property type="evidence" value="ECO:0007669"/>
    <property type="project" value="UniProtKB-SubCell"/>
</dbReference>
<evidence type="ECO:0000256" key="3">
    <source>
        <dbReference type="ARBA" id="ARBA00022676"/>
    </source>
</evidence>
<accession>A0A9J2PNW0</accession>
<proteinExistence type="inferred from homology"/>
<dbReference type="Pfam" id="PF01697">
    <property type="entry name" value="Glyco_transf_92"/>
    <property type="match status" value="1"/>
</dbReference>
<evidence type="ECO:0000256" key="7">
    <source>
        <dbReference type="ARBA" id="ARBA00023136"/>
    </source>
</evidence>
<dbReference type="AlphaFoldDB" id="A0A9J2PNW0"/>
<keyword evidence="5" id="KW-0812">Transmembrane</keyword>
<dbReference type="WBParaSite" id="ALUE_0001121601-mRNA-1">
    <property type="protein sequence ID" value="ALUE_0001121601-mRNA-1"/>
    <property type="gene ID" value="ALUE_0001121601"/>
</dbReference>
<dbReference type="EC" id="2.4.1.-" evidence="8"/>
<evidence type="ECO:0000256" key="4">
    <source>
        <dbReference type="ARBA" id="ARBA00022679"/>
    </source>
</evidence>
<organism evidence="9 10">
    <name type="scientific">Ascaris lumbricoides</name>
    <name type="common">Giant roundworm</name>
    <dbReference type="NCBI Taxonomy" id="6252"/>
    <lineage>
        <taxon>Eukaryota</taxon>
        <taxon>Metazoa</taxon>
        <taxon>Ecdysozoa</taxon>
        <taxon>Nematoda</taxon>
        <taxon>Chromadorea</taxon>
        <taxon>Rhabditida</taxon>
        <taxon>Spirurina</taxon>
        <taxon>Ascaridomorpha</taxon>
        <taxon>Ascaridoidea</taxon>
        <taxon>Ascarididae</taxon>
        <taxon>Ascaris</taxon>
    </lineage>
</organism>
<keyword evidence="7" id="KW-0472">Membrane</keyword>
<reference evidence="10" key="1">
    <citation type="submission" date="2023-03" db="UniProtKB">
        <authorList>
            <consortium name="WormBaseParasite"/>
        </authorList>
    </citation>
    <scope>IDENTIFICATION</scope>
</reference>
<evidence type="ECO:0000256" key="8">
    <source>
        <dbReference type="RuleBase" id="RU366017"/>
    </source>
</evidence>
<evidence type="ECO:0000313" key="9">
    <source>
        <dbReference type="Proteomes" id="UP000036681"/>
    </source>
</evidence>
<dbReference type="PANTHER" id="PTHR21461">
    <property type="entry name" value="GLYCOSYLTRANSFERASE FAMILY 92 PROTEIN"/>
    <property type="match status" value="1"/>
</dbReference>
<dbReference type="GO" id="GO:0016757">
    <property type="term" value="F:glycosyltransferase activity"/>
    <property type="evidence" value="ECO:0007669"/>
    <property type="project" value="UniProtKB-UniRule"/>
</dbReference>
<evidence type="ECO:0000256" key="1">
    <source>
        <dbReference type="ARBA" id="ARBA00004167"/>
    </source>
</evidence>
<dbReference type="Proteomes" id="UP000036681">
    <property type="component" value="Unplaced"/>
</dbReference>
<evidence type="ECO:0000256" key="6">
    <source>
        <dbReference type="ARBA" id="ARBA00022989"/>
    </source>
</evidence>
<keyword evidence="6" id="KW-1133">Transmembrane helix</keyword>
<evidence type="ECO:0000256" key="2">
    <source>
        <dbReference type="ARBA" id="ARBA00007647"/>
    </source>
</evidence>
<dbReference type="GO" id="GO:0005737">
    <property type="term" value="C:cytoplasm"/>
    <property type="evidence" value="ECO:0007669"/>
    <property type="project" value="TreeGrafter"/>
</dbReference>
<evidence type="ECO:0000256" key="5">
    <source>
        <dbReference type="ARBA" id="ARBA00022692"/>
    </source>
</evidence>
<keyword evidence="3 8" id="KW-0328">Glycosyltransferase</keyword>
<dbReference type="InterPro" id="IPR008166">
    <property type="entry name" value="Glyco_transf_92"/>
</dbReference>
<comment type="subcellular location">
    <subcellularLocation>
        <location evidence="1">Membrane</location>
        <topology evidence="1">Single-pass membrane protein</topology>
    </subcellularLocation>
</comment>
<evidence type="ECO:0000313" key="10">
    <source>
        <dbReference type="WBParaSite" id="ALUE_0001121601-mRNA-1"/>
    </source>
</evidence>
<name>A0A9J2PNW0_ASCLU</name>
<comment type="similarity">
    <text evidence="2 8">Belongs to the glycosyltransferase 92 family.</text>
</comment>
<keyword evidence="9" id="KW-1185">Reference proteome</keyword>
<sequence length="389" mass="45055">MRLYVKYIAFVTCFFLFSVCFLVTRFNALLVDIPNIASKLQKEPHAPLGNNNDPLILEGSDKRAKFKVSEAGKARSQWYSTMTAVKFSNLSDSILFYSSFVDYRDGNMGYPYVRTILLKQVTYTVQLSCRFGETLVEGSLYELAENHLQKYSTYIFSCKIPESISIDEIQEWILTDGSNSAILEATYRIPREDSISAYNYDYSICMPFLYGSVYKGKHLVEFAELNKLLGAQRITIYTHKNSLADMTRFLSFHDLDEFIIPTSMHNLTALFFEIFRGDIASYRIPTRYFRLEEDVPITLNNKKSVKKLDPLYTKCVVRPEMIFEQGIHHTSRVIQDRYQCEALSASLASLHHYKKQLSIADRTNENIERFRQQLNTSYHLALQRIGILD</sequence>
<dbReference type="PANTHER" id="PTHR21461:SF87">
    <property type="entry name" value="GH12965P"/>
    <property type="match status" value="1"/>
</dbReference>